<dbReference type="Gene3D" id="1.10.10.1130">
    <property type="entry name" value="Uncharacterised protein PF10982, DUF2789"/>
    <property type="match status" value="1"/>
</dbReference>
<accession>A0ABS2IIB8</accession>
<protein>
    <submittedName>
        <fullName evidence="1">DUF2789 domain-containing protein</fullName>
    </submittedName>
</protein>
<reference evidence="1 2" key="1">
    <citation type="submission" date="2021-02" db="EMBL/GenBank/DDBJ databases">
        <authorList>
            <person name="Lee D.-H."/>
        </authorList>
    </citation>
    <scope>NUCLEOTIDE SEQUENCE [LARGE SCALE GENOMIC DNA]</scope>
    <source>
        <strain evidence="1 2">UL073</strain>
    </source>
</reference>
<sequence length="78" mass="8497">MDTSIPHSLANLFEQLGLRADPASIDAFIGSHRLKPGQAIAEGEFWSPAQATFLRESLQDDSDWAEEVDELAVRLGAS</sequence>
<dbReference type="Proteomes" id="UP000717995">
    <property type="component" value="Unassembled WGS sequence"/>
</dbReference>
<dbReference type="RefSeq" id="WP_205348852.1">
    <property type="nucleotide sequence ID" value="NZ_JAFEUP010000003.1"/>
</dbReference>
<comment type="caution">
    <text evidence="1">The sequence shown here is derived from an EMBL/GenBank/DDBJ whole genome shotgun (WGS) entry which is preliminary data.</text>
</comment>
<keyword evidence="2" id="KW-1185">Reference proteome</keyword>
<name>A0ABS2IIB8_9GAMM</name>
<evidence type="ECO:0000313" key="2">
    <source>
        <dbReference type="Proteomes" id="UP000717995"/>
    </source>
</evidence>
<dbReference type="InterPro" id="IPR038086">
    <property type="entry name" value="DUF2789_sf"/>
</dbReference>
<dbReference type="InterPro" id="IPR021250">
    <property type="entry name" value="DUF2789"/>
</dbReference>
<evidence type="ECO:0000313" key="1">
    <source>
        <dbReference type="EMBL" id="MBM7061685.1"/>
    </source>
</evidence>
<dbReference type="EMBL" id="JAFEUP010000003">
    <property type="protein sequence ID" value="MBM7061685.1"/>
    <property type="molecule type" value="Genomic_DNA"/>
</dbReference>
<gene>
    <name evidence="1" type="ORF">JQX08_13310</name>
</gene>
<organism evidence="1 2">
    <name type="scientific">Zestomonas insulae</name>
    <dbReference type="NCBI Taxonomy" id="2809017"/>
    <lineage>
        <taxon>Bacteria</taxon>
        <taxon>Pseudomonadati</taxon>
        <taxon>Pseudomonadota</taxon>
        <taxon>Gammaproteobacteria</taxon>
        <taxon>Pseudomonadales</taxon>
        <taxon>Pseudomonadaceae</taxon>
        <taxon>Zestomonas</taxon>
    </lineage>
</organism>
<proteinExistence type="predicted"/>
<dbReference type="Pfam" id="PF10982">
    <property type="entry name" value="DUF2789"/>
    <property type="match status" value="1"/>
</dbReference>